<name>A0A0C2MV23_THEKT</name>
<proteinExistence type="predicted"/>
<comment type="caution">
    <text evidence="1">The sequence shown here is derived from an EMBL/GenBank/DDBJ whole genome shotgun (WGS) entry which is preliminary data.</text>
</comment>
<reference evidence="1 2" key="1">
    <citation type="journal article" date="2014" name="Genome Biol. Evol.">
        <title>The genome of the myxosporean Thelohanellus kitauei shows adaptations to nutrient acquisition within its fish host.</title>
        <authorList>
            <person name="Yang Y."/>
            <person name="Xiong J."/>
            <person name="Zhou Z."/>
            <person name="Huo F."/>
            <person name="Miao W."/>
            <person name="Ran C."/>
            <person name="Liu Y."/>
            <person name="Zhang J."/>
            <person name="Feng J."/>
            <person name="Wang M."/>
            <person name="Wang M."/>
            <person name="Wang L."/>
            <person name="Yao B."/>
        </authorList>
    </citation>
    <scope>NUCLEOTIDE SEQUENCE [LARGE SCALE GENOMIC DNA]</scope>
    <source>
        <strain evidence="1">Wuqing</strain>
    </source>
</reference>
<dbReference type="AlphaFoldDB" id="A0A0C2MV23"/>
<sequence>MAPGHQKLNRTDATYEKLFRRRCDAVSGSNQLKNIQEVLRFGIFEGYLLETFELLKNRGITLAYLAMDNVPFRNIEIIGNIFTAIAIRLYFLLPYSPCPNPIEILFSKWKLVIRQRNSINAEELIEPICITPSD</sequence>
<dbReference type="Gene3D" id="3.30.420.10">
    <property type="entry name" value="Ribonuclease H-like superfamily/Ribonuclease H"/>
    <property type="match status" value="1"/>
</dbReference>
<protein>
    <recommendedName>
        <fullName evidence="3">Tc1-like transposase DDE domain-containing protein</fullName>
    </recommendedName>
</protein>
<keyword evidence="2" id="KW-1185">Reference proteome</keyword>
<organism evidence="1 2">
    <name type="scientific">Thelohanellus kitauei</name>
    <name type="common">Myxosporean</name>
    <dbReference type="NCBI Taxonomy" id="669202"/>
    <lineage>
        <taxon>Eukaryota</taxon>
        <taxon>Metazoa</taxon>
        <taxon>Cnidaria</taxon>
        <taxon>Myxozoa</taxon>
        <taxon>Myxosporea</taxon>
        <taxon>Bivalvulida</taxon>
        <taxon>Platysporina</taxon>
        <taxon>Myxobolidae</taxon>
        <taxon>Thelohanellus</taxon>
    </lineage>
</organism>
<dbReference type="InterPro" id="IPR036397">
    <property type="entry name" value="RNaseH_sf"/>
</dbReference>
<evidence type="ECO:0000313" key="2">
    <source>
        <dbReference type="Proteomes" id="UP000031668"/>
    </source>
</evidence>
<accession>A0A0C2MV23</accession>
<evidence type="ECO:0000313" key="1">
    <source>
        <dbReference type="EMBL" id="KII65507.1"/>
    </source>
</evidence>
<dbReference type="EMBL" id="JWZT01003805">
    <property type="protein sequence ID" value="KII65507.1"/>
    <property type="molecule type" value="Genomic_DNA"/>
</dbReference>
<dbReference type="GO" id="GO:0003676">
    <property type="term" value="F:nucleic acid binding"/>
    <property type="evidence" value="ECO:0007669"/>
    <property type="project" value="InterPro"/>
</dbReference>
<dbReference type="Proteomes" id="UP000031668">
    <property type="component" value="Unassembled WGS sequence"/>
</dbReference>
<evidence type="ECO:0008006" key="3">
    <source>
        <dbReference type="Google" id="ProtNLM"/>
    </source>
</evidence>
<dbReference type="OrthoDB" id="25402at2759"/>
<gene>
    <name evidence="1" type="ORF">RF11_05159</name>
</gene>